<keyword evidence="3 12" id="KW-0436">Ligase</keyword>
<dbReference type="InterPro" id="IPR004516">
    <property type="entry name" value="HisRS/HisZ"/>
</dbReference>
<evidence type="ECO:0000256" key="8">
    <source>
        <dbReference type="ARBA" id="ARBA00030619"/>
    </source>
</evidence>
<dbReference type="FunFam" id="3.30.930.10:FF:000121">
    <property type="entry name" value="Histidine--tRNA ligase"/>
    <property type="match status" value="1"/>
</dbReference>
<evidence type="ECO:0000256" key="5">
    <source>
        <dbReference type="ARBA" id="ARBA00022840"/>
    </source>
</evidence>
<dbReference type="InterPro" id="IPR006195">
    <property type="entry name" value="aa-tRNA-synth_II"/>
</dbReference>
<evidence type="ECO:0000313" key="13">
    <source>
        <dbReference type="Proteomes" id="UP000076078"/>
    </source>
</evidence>
<dbReference type="Pfam" id="PF13393">
    <property type="entry name" value="tRNA-synt_His"/>
    <property type="match status" value="1"/>
</dbReference>
<feature type="binding site" evidence="10">
    <location>
        <position position="157"/>
    </location>
    <ligand>
        <name>L-histidine</name>
        <dbReference type="ChEBI" id="CHEBI:57595"/>
    </ligand>
</feature>
<dbReference type="SUPFAM" id="SSF52954">
    <property type="entry name" value="Class II aaRS ABD-related"/>
    <property type="match status" value="1"/>
</dbReference>
<gene>
    <name evidence="12" type="ORF">DLAC_03433</name>
</gene>
<dbReference type="InterPro" id="IPR004154">
    <property type="entry name" value="Anticodon-bd"/>
</dbReference>
<feature type="binding site" evidence="10">
    <location>
        <begin position="291"/>
        <end position="292"/>
    </location>
    <ligand>
        <name>L-histidine</name>
        <dbReference type="ChEBI" id="CHEBI:57595"/>
    </ligand>
</feature>
<protein>
    <recommendedName>
        <fullName evidence="2">histidine--tRNA ligase</fullName>
        <ecNumber evidence="2">6.1.1.21</ecNumber>
    </recommendedName>
    <alternativeName>
        <fullName evidence="8">Histidyl-tRNA synthetase</fullName>
    </alternativeName>
</protein>
<evidence type="ECO:0000256" key="6">
    <source>
        <dbReference type="ARBA" id="ARBA00022917"/>
    </source>
</evidence>
<keyword evidence="7" id="KW-0030">Aminoacyl-tRNA synthetase</keyword>
<evidence type="ECO:0000313" key="12">
    <source>
        <dbReference type="EMBL" id="KYR00270.1"/>
    </source>
</evidence>
<dbReference type="AlphaFoldDB" id="A0A152A230"/>
<dbReference type="InterPro" id="IPR015807">
    <property type="entry name" value="His-tRNA-ligase"/>
</dbReference>
<feature type="binding site" evidence="10">
    <location>
        <position position="287"/>
    </location>
    <ligand>
        <name>L-histidine</name>
        <dbReference type="ChEBI" id="CHEBI:57595"/>
    </ligand>
</feature>
<dbReference type="STRING" id="361077.A0A152A230"/>
<evidence type="ECO:0000256" key="1">
    <source>
        <dbReference type="ARBA" id="ARBA00008226"/>
    </source>
</evidence>
<feature type="binding site" evidence="10">
    <location>
        <position position="139"/>
    </location>
    <ligand>
        <name>L-histidine</name>
        <dbReference type="ChEBI" id="CHEBI:57595"/>
    </ligand>
</feature>
<comment type="catalytic activity">
    <reaction evidence="9">
        <text>tRNA(His) + L-histidine + ATP = L-histidyl-tRNA(His) + AMP + diphosphate + H(+)</text>
        <dbReference type="Rhea" id="RHEA:17313"/>
        <dbReference type="Rhea" id="RHEA-COMP:9665"/>
        <dbReference type="Rhea" id="RHEA-COMP:9689"/>
        <dbReference type="ChEBI" id="CHEBI:15378"/>
        <dbReference type="ChEBI" id="CHEBI:30616"/>
        <dbReference type="ChEBI" id="CHEBI:33019"/>
        <dbReference type="ChEBI" id="CHEBI:57595"/>
        <dbReference type="ChEBI" id="CHEBI:78442"/>
        <dbReference type="ChEBI" id="CHEBI:78527"/>
        <dbReference type="ChEBI" id="CHEBI:456215"/>
        <dbReference type="EC" id="6.1.1.21"/>
    </reaction>
</comment>
<keyword evidence="5" id="KW-0067">ATP-binding</keyword>
<dbReference type="SUPFAM" id="SSF55681">
    <property type="entry name" value="Class II aaRS and biotin synthetases"/>
    <property type="match status" value="1"/>
</dbReference>
<dbReference type="NCBIfam" id="TIGR00442">
    <property type="entry name" value="hisS"/>
    <property type="match status" value="1"/>
</dbReference>
<feature type="binding site" evidence="10">
    <location>
        <begin position="107"/>
        <end position="109"/>
    </location>
    <ligand>
        <name>L-histidine</name>
        <dbReference type="ChEBI" id="CHEBI:57595"/>
    </ligand>
</feature>
<evidence type="ECO:0000256" key="9">
    <source>
        <dbReference type="ARBA" id="ARBA00047639"/>
    </source>
</evidence>
<keyword evidence="4" id="KW-0547">Nucleotide-binding</keyword>
<dbReference type="GO" id="GO:0006427">
    <property type="term" value="P:histidyl-tRNA aminoacylation"/>
    <property type="evidence" value="ECO:0007669"/>
    <property type="project" value="InterPro"/>
</dbReference>
<dbReference type="GO" id="GO:0005737">
    <property type="term" value="C:cytoplasm"/>
    <property type="evidence" value="ECO:0007669"/>
    <property type="project" value="InterPro"/>
</dbReference>
<evidence type="ECO:0000256" key="3">
    <source>
        <dbReference type="ARBA" id="ARBA00022598"/>
    </source>
</evidence>
<feature type="domain" description="Aminoacyl-transfer RNA synthetases class-II family profile" evidence="11">
    <location>
        <begin position="54"/>
        <end position="362"/>
    </location>
</feature>
<dbReference type="GO" id="GO:0004821">
    <property type="term" value="F:histidine-tRNA ligase activity"/>
    <property type="evidence" value="ECO:0007669"/>
    <property type="project" value="UniProtKB-EC"/>
</dbReference>
<accession>A0A152A230</accession>
<comment type="caution">
    <text evidence="12">The sequence shown here is derived from an EMBL/GenBank/DDBJ whole genome shotgun (WGS) entry which is preliminary data.</text>
</comment>
<dbReference type="HAMAP" id="MF_00127">
    <property type="entry name" value="His_tRNA_synth"/>
    <property type="match status" value="1"/>
</dbReference>
<dbReference type="Gene3D" id="3.40.50.800">
    <property type="entry name" value="Anticodon-binding domain"/>
    <property type="match status" value="1"/>
</dbReference>
<dbReference type="CDD" id="cd00773">
    <property type="entry name" value="HisRS-like_core"/>
    <property type="match status" value="1"/>
</dbReference>
<dbReference type="InterPro" id="IPR045864">
    <property type="entry name" value="aa-tRNA-synth_II/BPL/LPL"/>
</dbReference>
<dbReference type="EC" id="6.1.1.21" evidence="2"/>
<comment type="similarity">
    <text evidence="1">Belongs to the class-II aminoacyl-tRNA synthetase family.</text>
</comment>
<evidence type="ECO:0000256" key="7">
    <source>
        <dbReference type="ARBA" id="ARBA00023146"/>
    </source>
</evidence>
<dbReference type="InterPro" id="IPR041715">
    <property type="entry name" value="HisRS-like_core"/>
</dbReference>
<dbReference type="FunCoup" id="A0A152A230">
    <property type="interactions" value="43"/>
</dbReference>
<keyword evidence="6" id="KW-0648">Protein biosynthesis</keyword>
<evidence type="ECO:0000256" key="10">
    <source>
        <dbReference type="PIRSR" id="PIRSR001549-1"/>
    </source>
</evidence>
<dbReference type="InParanoid" id="A0A152A230"/>
<evidence type="ECO:0000256" key="2">
    <source>
        <dbReference type="ARBA" id="ARBA00012815"/>
    </source>
</evidence>
<dbReference type="InterPro" id="IPR036621">
    <property type="entry name" value="Anticodon-bd_dom_sf"/>
</dbReference>
<name>A0A152A230_TIELA</name>
<evidence type="ECO:0000259" key="11">
    <source>
        <dbReference type="PROSITE" id="PS50862"/>
    </source>
</evidence>
<dbReference type="OMA" id="DSQQHRA"/>
<dbReference type="EMBL" id="LODT01000016">
    <property type="protein sequence ID" value="KYR00270.1"/>
    <property type="molecule type" value="Genomic_DNA"/>
</dbReference>
<keyword evidence="13" id="KW-1185">Reference proteome</keyword>
<evidence type="ECO:0000256" key="4">
    <source>
        <dbReference type="ARBA" id="ARBA00022741"/>
    </source>
</evidence>
<organism evidence="12 13">
    <name type="scientific">Tieghemostelium lacteum</name>
    <name type="common">Slime mold</name>
    <name type="synonym">Dictyostelium lacteum</name>
    <dbReference type="NCBI Taxonomy" id="361077"/>
    <lineage>
        <taxon>Eukaryota</taxon>
        <taxon>Amoebozoa</taxon>
        <taxon>Evosea</taxon>
        <taxon>Eumycetozoa</taxon>
        <taxon>Dictyostelia</taxon>
        <taxon>Dictyosteliales</taxon>
        <taxon>Raperosteliaceae</taxon>
        <taxon>Tieghemostelium</taxon>
    </lineage>
</organism>
<dbReference type="Proteomes" id="UP000076078">
    <property type="component" value="Unassembled WGS sequence"/>
</dbReference>
<dbReference type="Gene3D" id="3.30.930.10">
    <property type="entry name" value="Bira Bifunctional Protein, Domain 2"/>
    <property type="match status" value="1"/>
</dbReference>
<dbReference type="PIRSF" id="PIRSF001549">
    <property type="entry name" value="His-tRNA_synth"/>
    <property type="match status" value="1"/>
</dbReference>
<dbReference type="PANTHER" id="PTHR43707:SF1">
    <property type="entry name" value="HISTIDINE--TRNA LIGASE, MITOCHONDRIAL-RELATED"/>
    <property type="match status" value="1"/>
</dbReference>
<sequence>MIIQRIKLPFQFYNFRYFSTSSIPGSGTIKSIKGCNDYFPDKKEQYNYVKEIGRNLSSLYGYREISTPIIEPYELFNRSVGEFSDIVQKEMYNWTDESGQRISLRPEGTAGVIRAIVQASLTNPALPNQRYFYEGPMFRYERPQKGRSRQFEQLGCELIGDSHPQSDVEIISMAWDFIQRFGIEKDHLSLRINSLGDQESITSYNQSLKQFYSKHKDVLSNDSKVRLERGNTLRILDSKDASDIEINKLAPILLDHLNTQSKDRYNSILRSLTQLEIPYQCDNSLVRGLDYYKHTIFEVVYKDPNQSDSIPLALLGGGRYDGLANQLGLTGSYILPSIGWATGIDRVLLFMNQDLLPKKSQPISIIITDSTMIDNAYKLCYKLRSQGFYVMIPSFDLENLTTTKQIKKADKLNSKYAIILGENEYRSNQVYIKDLSTSQQSLVNLSNIQQELKSLKY</sequence>
<dbReference type="Pfam" id="PF03129">
    <property type="entry name" value="HGTP_anticodon"/>
    <property type="match status" value="1"/>
</dbReference>
<dbReference type="PROSITE" id="PS50862">
    <property type="entry name" value="AA_TRNA_LIGASE_II"/>
    <property type="match status" value="1"/>
</dbReference>
<dbReference type="PANTHER" id="PTHR43707">
    <property type="entry name" value="HISTIDYL-TRNA SYNTHETASE"/>
    <property type="match status" value="1"/>
</dbReference>
<reference evidence="12 13" key="1">
    <citation type="submission" date="2015-12" db="EMBL/GenBank/DDBJ databases">
        <title>Dictyostelia acquired genes for synthesis and detection of signals that induce cell-type specialization by lateral gene transfer from prokaryotes.</title>
        <authorList>
            <person name="Gloeckner G."/>
            <person name="Schaap P."/>
        </authorList>
    </citation>
    <scope>NUCLEOTIDE SEQUENCE [LARGE SCALE GENOMIC DNA]</scope>
    <source>
        <strain evidence="12 13">TK</strain>
    </source>
</reference>
<dbReference type="OrthoDB" id="1906957at2759"/>
<dbReference type="GO" id="GO:0005524">
    <property type="term" value="F:ATP binding"/>
    <property type="evidence" value="ECO:0007669"/>
    <property type="project" value="UniProtKB-KW"/>
</dbReference>
<proteinExistence type="inferred from homology"/>
<feature type="binding site" evidence="10">
    <location>
        <position position="153"/>
    </location>
    <ligand>
        <name>L-histidine</name>
        <dbReference type="ChEBI" id="CHEBI:57595"/>
    </ligand>
</feature>